<dbReference type="InterPro" id="IPR016167">
    <property type="entry name" value="FAD-bd_PCMH_sub1"/>
</dbReference>
<evidence type="ECO:0000313" key="5">
    <source>
        <dbReference type="EMBL" id="KIX14227.1"/>
    </source>
</evidence>
<dbReference type="Gene3D" id="3.30.43.10">
    <property type="entry name" value="Uridine Diphospho-n-acetylenolpyruvylglucosamine Reductase, domain 2"/>
    <property type="match status" value="1"/>
</dbReference>
<evidence type="ECO:0000259" key="4">
    <source>
        <dbReference type="PROSITE" id="PS51387"/>
    </source>
</evidence>
<dbReference type="InterPro" id="IPR036683">
    <property type="entry name" value="CO_DH_flav_C_dom_sf"/>
</dbReference>
<dbReference type="PROSITE" id="PS51387">
    <property type="entry name" value="FAD_PCMH"/>
    <property type="match status" value="1"/>
</dbReference>
<dbReference type="SUPFAM" id="SSF56176">
    <property type="entry name" value="FAD-binding/transporter-associated domain-like"/>
    <property type="match status" value="1"/>
</dbReference>
<protein>
    <submittedName>
        <fullName evidence="5">Molybdopterin dehydrogenase</fullName>
    </submittedName>
</protein>
<keyword evidence="2" id="KW-0274">FAD</keyword>
<name>A0A0D2GH20_9BACT</name>
<evidence type="ECO:0000313" key="6">
    <source>
        <dbReference type="Proteomes" id="UP000032233"/>
    </source>
</evidence>
<reference evidence="5 6" key="1">
    <citation type="submission" date="2013-11" db="EMBL/GenBank/DDBJ databases">
        <title>Metagenomic analysis of a methanogenic consortium involved in long chain n-alkane degradation.</title>
        <authorList>
            <person name="Davidova I.A."/>
            <person name="Callaghan A.V."/>
            <person name="Wawrik B."/>
            <person name="Pruitt S."/>
            <person name="Marks C."/>
            <person name="Duncan K.E."/>
            <person name="Suflita J.M."/>
        </authorList>
    </citation>
    <scope>NUCLEOTIDE SEQUENCE [LARGE SCALE GENOMIC DNA]</scope>
    <source>
        <strain evidence="5 6">SPR</strain>
    </source>
</reference>
<accession>A0A0D2GH20</accession>
<sequence>MIQDYFLPESVDEALAYLKEKQGSARIIAGGTDLVIEQAQGKKTAQAWVDLGSISELGKITEENEDLIIGANVTFTQAVTSPLVKQYAPSLAQACRAVGSLQIRNIGTLAGNVVSANPAADSTVPLTAMGATCLVATPQGTREFSMPEMYAGVLKSSVDSTSQVLTHIKVPKLKKGQSSTYIRMEARKALSLPMLNLAVFLGLKQDLVEEVRIAVAPVGPGPQLAQEAQDFLIGKPATFENTEEAARLVAKSANFRSSPIRGSREYRTQVLPVFARRALDQAVSLARA</sequence>
<keyword evidence="3" id="KW-0560">Oxidoreductase</keyword>
<evidence type="ECO:0000256" key="3">
    <source>
        <dbReference type="ARBA" id="ARBA00023002"/>
    </source>
</evidence>
<dbReference type="InterPro" id="IPR036318">
    <property type="entry name" value="FAD-bd_PCMH-like_sf"/>
</dbReference>
<dbReference type="OrthoDB" id="9783813at2"/>
<dbReference type="GO" id="GO:0071949">
    <property type="term" value="F:FAD binding"/>
    <property type="evidence" value="ECO:0007669"/>
    <property type="project" value="InterPro"/>
</dbReference>
<feature type="domain" description="FAD-binding PCMH-type" evidence="4">
    <location>
        <begin position="1"/>
        <end position="175"/>
    </location>
</feature>
<dbReference type="SUPFAM" id="SSF55447">
    <property type="entry name" value="CO dehydrogenase flavoprotein C-terminal domain-like"/>
    <property type="match status" value="1"/>
</dbReference>
<dbReference type="SMART" id="SM01092">
    <property type="entry name" value="CO_deh_flav_C"/>
    <property type="match status" value="1"/>
</dbReference>
<comment type="caution">
    <text evidence="5">The sequence shown here is derived from an EMBL/GenBank/DDBJ whole genome shotgun (WGS) entry which is preliminary data.</text>
</comment>
<gene>
    <name evidence="5" type="ORF">X474_09570</name>
</gene>
<dbReference type="PANTHER" id="PTHR42659">
    <property type="entry name" value="XANTHINE DEHYDROGENASE SUBUNIT C-RELATED"/>
    <property type="match status" value="1"/>
</dbReference>
<evidence type="ECO:0000256" key="2">
    <source>
        <dbReference type="ARBA" id="ARBA00022827"/>
    </source>
</evidence>
<keyword evidence="6" id="KW-1185">Reference proteome</keyword>
<dbReference type="STRING" id="1429043.X474_09570"/>
<dbReference type="GO" id="GO:0016491">
    <property type="term" value="F:oxidoreductase activity"/>
    <property type="evidence" value="ECO:0007669"/>
    <property type="project" value="UniProtKB-KW"/>
</dbReference>
<evidence type="ECO:0000256" key="1">
    <source>
        <dbReference type="ARBA" id="ARBA00022630"/>
    </source>
</evidence>
<dbReference type="InterPro" id="IPR002346">
    <property type="entry name" value="Mopterin_DH_FAD-bd"/>
</dbReference>
<dbReference type="RefSeq" id="WP_044348143.1">
    <property type="nucleotide sequence ID" value="NZ_AZAC01000011.1"/>
</dbReference>
<dbReference type="Pfam" id="PF00941">
    <property type="entry name" value="FAD_binding_5"/>
    <property type="match status" value="1"/>
</dbReference>
<dbReference type="Pfam" id="PF03450">
    <property type="entry name" value="CO_deh_flav_C"/>
    <property type="match status" value="1"/>
</dbReference>
<dbReference type="Gene3D" id="3.30.465.10">
    <property type="match status" value="1"/>
</dbReference>
<dbReference type="Gene3D" id="3.30.390.50">
    <property type="entry name" value="CO dehydrogenase flavoprotein, C-terminal domain"/>
    <property type="match status" value="1"/>
</dbReference>
<dbReference type="InterPro" id="IPR016166">
    <property type="entry name" value="FAD-bd_PCMH"/>
</dbReference>
<dbReference type="InterPro" id="IPR051312">
    <property type="entry name" value="Diverse_Substr_Oxidored"/>
</dbReference>
<dbReference type="PANTHER" id="PTHR42659:SF2">
    <property type="entry name" value="XANTHINE DEHYDROGENASE SUBUNIT C-RELATED"/>
    <property type="match status" value="1"/>
</dbReference>
<keyword evidence="1" id="KW-0285">Flavoprotein</keyword>
<dbReference type="InParanoid" id="A0A0D2GH20"/>
<dbReference type="InterPro" id="IPR016169">
    <property type="entry name" value="FAD-bd_PCMH_sub2"/>
</dbReference>
<proteinExistence type="predicted"/>
<dbReference type="EMBL" id="AZAC01000011">
    <property type="protein sequence ID" value="KIX14227.1"/>
    <property type="molecule type" value="Genomic_DNA"/>
</dbReference>
<dbReference type="InterPro" id="IPR005107">
    <property type="entry name" value="CO_DH_flav_C"/>
</dbReference>
<organism evidence="5 6">
    <name type="scientific">Dethiosulfatarculus sandiegensis</name>
    <dbReference type="NCBI Taxonomy" id="1429043"/>
    <lineage>
        <taxon>Bacteria</taxon>
        <taxon>Pseudomonadati</taxon>
        <taxon>Thermodesulfobacteriota</taxon>
        <taxon>Desulfarculia</taxon>
        <taxon>Desulfarculales</taxon>
        <taxon>Desulfarculaceae</taxon>
        <taxon>Dethiosulfatarculus</taxon>
    </lineage>
</organism>
<dbReference type="AlphaFoldDB" id="A0A0D2GH20"/>
<dbReference type="Proteomes" id="UP000032233">
    <property type="component" value="Unassembled WGS sequence"/>
</dbReference>